<keyword evidence="4" id="KW-1185">Reference proteome</keyword>
<keyword evidence="2" id="KW-1133">Transmembrane helix</keyword>
<comment type="caution">
    <text evidence="3">The sequence shown here is derived from an EMBL/GenBank/DDBJ whole genome shotgun (WGS) entry which is preliminary data.</text>
</comment>
<dbReference type="EMBL" id="LQOS01000003">
    <property type="protein sequence ID" value="ORV46100.1"/>
    <property type="molecule type" value="Genomic_DNA"/>
</dbReference>
<evidence type="ECO:0000256" key="2">
    <source>
        <dbReference type="SAM" id="Phobius"/>
    </source>
</evidence>
<dbReference type="RefSeq" id="WP_085187047.1">
    <property type="nucleotide sequence ID" value="NZ_LQOS01000003.1"/>
</dbReference>
<evidence type="ECO:0008006" key="5">
    <source>
        <dbReference type="Google" id="ProtNLM"/>
    </source>
</evidence>
<dbReference type="Proteomes" id="UP000193564">
    <property type="component" value="Unassembled WGS sequence"/>
</dbReference>
<feature type="region of interest" description="Disordered" evidence="1">
    <location>
        <begin position="180"/>
        <end position="199"/>
    </location>
</feature>
<organism evidence="3 4">
    <name type="scientific">Mycolicibacterium doricum</name>
    <dbReference type="NCBI Taxonomy" id="126673"/>
    <lineage>
        <taxon>Bacteria</taxon>
        <taxon>Bacillati</taxon>
        <taxon>Actinomycetota</taxon>
        <taxon>Actinomycetes</taxon>
        <taxon>Mycobacteriales</taxon>
        <taxon>Mycobacteriaceae</taxon>
        <taxon>Mycolicibacterium</taxon>
    </lineage>
</organism>
<dbReference type="OrthoDB" id="4641441at2"/>
<protein>
    <recommendedName>
        <fullName evidence="5">Tetratricopeptide repeat protein</fullName>
    </recommendedName>
</protein>
<feature type="transmembrane region" description="Helical" evidence="2">
    <location>
        <begin position="20"/>
        <end position="44"/>
    </location>
</feature>
<accession>A0A1X1TNF9</accession>
<proteinExistence type="predicted"/>
<keyword evidence="2" id="KW-0812">Transmembrane</keyword>
<evidence type="ECO:0000313" key="3">
    <source>
        <dbReference type="EMBL" id="ORV46100.1"/>
    </source>
</evidence>
<feature type="compositionally biased region" description="Pro residues" evidence="1">
    <location>
        <begin position="189"/>
        <end position="199"/>
    </location>
</feature>
<sequence length="199" mass="21461">MRRRRTGRIPARLRTRRRLVLWSTPLALAVVLVAVKLLSVVFVGNAAVRDYADSDAESLATDAAILGVANVIEPAKAPFVKGAQAVLERRLDDADALFDEALTRTRDAQSCPVRVNLTLVRERRGDDAAFIGRNADARDLYTQALGIVAQAPGNCFAGNTDPDQERRAVRADAAARLQAKIDGLRDAPPMAPPPPPPPP</sequence>
<dbReference type="STRING" id="126673.AWC01_00885"/>
<keyword evidence="2" id="KW-0472">Membrane</keyword>
<evidence type="ECO:0000256" key="1">
    <source>
        <dbReference type="SAM" id="MobiDB-lite"/>
    </source>
</evidence>
<gene>
    <name evidence="3" type="ORF">AWC01_00885</name>
</gene>
<dbReference type="AlphaFoldDB" id="A0A1X1TNF9"/>
<feature type="non-terminal residue" evidence="3">
    <location>
        <position position="199"/>
    </location>
</feature>
<name>A0A1X1TNF9_9MYCO</name>
<reference evidence="3 4" key="1">
    <citation type="submission" date="2016-01" db="EMBL/GenBank/DDBJ databases">
        <title>The new phylogeny of the genus Mycobacterium.</title>
        <authorList>
            <person name="Tarcisio F."/>
            <person name="Conor M."/>
            <person name="Antonella G."/>
            <person name="Elisabetta G."/>
            <person name="Giulia F.S."/>
            <person name="Sara T."/>
            <person name="Anna F."/>
            <person name="Clotilde B."/>
            <person name="Roberto B."/>
            <person name="Veronica D.S."/>
            <person name="Fabio R."/>
            <person name="Monica P."/>
            <person name="Olivier J."/>
            <person name="Enrico T."/>
            <person name="Nicola S."/>
        </authorList>
    </citation>
    <scope>NUCLEOTIDE SEQUENCE [LARGE SCALE GENOMIC DNA]</scope>
    <source>
        <strain evidence="3 4">DSM 44339</strain>
    </source>
</reference>
<evidence type="ECO:0000313" key="4">
    <source>
        <dbReference type="Proteomes" id="UP000193564"/>
    </source>
</evidence>